<feature type="domain" description="Zinc finger DksA/TraR C4-type" evidence="6">
    <location>
        <begin position="40"/>
        <end position="72"/>
    </location>
</feature>
<dbReference type="PRINTS" id="PR00618">
    <property type="entry name" value="DKSAZNFINGER"/>
</dbReference>
<dbReference type="NCBIfam" id="NF008243">
    <property type="entry name" value="PRK11019.1"/>
    <property type="match status" value="1"/>
</dbReference>
<comment type="caution">
    <text evidence="7">The sequence shown here is derived from an EMBL/GenBank/DDBJ whole genome shotgun (WGS) entry which is preliminary data.</text>
</comment>
<evidence type="ECO:0000313" key="7">
    <source>
        <dbReference type="EMBL" id="RNF35539.1"/>
    </source>
</evidence>
<dbReference type="InterPro" id="IPR020460">
    <property type="entry name" value="Znf_C4-type_bac"/>
</dbReference>
<dbReference type="OrthoDB" id="962301at2"/>
<sequence>MAGGWARDDAVNEQIEISTAEAIARAKARAARPEGAAPSAEFCAECDEPIPQARREAIPGVQLCVTCQSGRDKSRRPAAGINRRASKDSLLK</sequence>
<evidence type="ECO:0000256" key="4">
    <source>
        <dbReference type="PROSITE-ProRule" id="PRU00510"/>
    </source>
</evidence>
<dbReference type="PANTHER" id="PTHR38777">
    <property type="entry name" value="FELS-2 PROPHAGE PROTEIN"/>
    <property type="match status" value="1"/>
</dbReference>
<name>A0A3R7LIX7_9RHOB</name>
<dbReference type="GO" id="GO:0008270">
    <property type="term" value="F:zinc ion binding"/>
    <property type="evidence" value="ECO:0007669"/>
    <property type="project" value="UniProtKB-KW"/>
</dbReference>
<keyword evidence="1" id="KW-0479">Metal-binding</keyword>
<dbReference type="InterPro" id="IPR000962">
    <property type="entry name" value="Znf_DskA_TraR"/>
</dbReference>
<feature type="zinc finger region" description="dksA C4-type" evidence="4">
    <location>
        <begin position="43"/>
        <end position="67"/>
    </location>
</feature>
<dbReference type="Pfam" id="PF01258">
    <property type="entry name" value="zf-dskA_traR"/>
    <property type="match status" value="1"/>
</dbReference>
<feature type="region of interest" description="Disordered" evidence="5">
    <location>
        <begin position="70"/>
        <end position="92"/>
    </location>
</feature>
<dbReference type="RefSeq" id="WP_106690147.1">
    <property type="nucleotide sequence ID" value="NZ_PXNQ02000002.1"/>
</dbReference>
<reference evidence="7" key="1">
    <citation type="submission" date="2018-05" db="EMBL/GenBank/DDBJ databases">
        <title>Reclassification of Methylarcula marina and Methylarcula terricola as Paracoccus methylarcula sp.nov., comb.nov. and Paracoccus terricola comb.nov.</title>
        <authorList>
            <person name="Shmareva M.N."/>
            <person name="Doronina N.V."/>
            <person name="Vasilenko O.V."/>
            <person name="Tarlachkov S.V."/>
            <person name="Trotsenko Y.A."/>
        </authorList>
    </citation>
    <scope>NUCLEOTIDE SEQUENCE [LARGE SCALE GENOMIC DNA]</scope>
    <source>
        <strain evidence="7">VKM B-2159</strain>
    </source>
</reference>
<accession>A0A3R7LIX7</accession>
<evidence type="ECO:0000313" key="8">
    <source>
        <dbReference type="Proteomes" id="UP000238137"/>
    </source>
</evidence>
<organism evidence="7 8">
    <name type="scientific">Paracoccus methylarcula</name>
    <dbReference type="NCBI Taxonomy" id="72022"/>
    <lineage>
        <taxon>Bacteria</taxon>
        <taxon>Pseudomonadati</taxon>
        <taxon>Pseudomonadota</taxon>
        <taxon>Alphaproteobacteria</taxon>
        <taxon>Rhodobacterales</taxon>
        <taxon>Paracoccaceae</taxon>
        <taxon>Paracoccus</taxon>
    </lineage>
</organism>
<dbReference type="AlphaFoldDB" id="A0A3R7LIX7"/>
<keyword evidence="8" id="KW-1185">Reference proteome</keyword>
<evidence type="ECO:0000256" key="3">
    <source>
        <dbReference type="ARBA" id="ARBA00022833"/>
    </source>
</evidence>
<evidence type="ECO:0000259" key="6">
    <source>
        <dbReference type="Pfam" id="PF01258"/>
    </source>
</evidence>
<keyword evidence="2" id="KW-0863">Zinc-finger</keyword>
<keyword evidence="3" id="KW-0862">Zinc</keyword>
<gene>
    <name evidence="7" type="ORF">A7A09_003735</name>
</gene>
<evidence type="ECO:0000256" key="5">
    <source>
        <dbReference type="SAM" id="MobiDB-lite"/>
    </source>
</evidence>
<protein>
    <submittedName>
        <fullName evidence="7">DksA/TraR family C4-type zinc finger protein</fullName>
    </submittedName>
</protein>
<dbReference type="PANTHER" id="PTHR38777:SF1">
    <property type="entry name" value="DNAK SUPPRESSOR PROTEIN"/>
    <property type="match status" value="1"/>
</dbReference>
<evidence type="ECO:0000256" key="1">
    <source>
        <dbReference type="ARBA" id="ARBA00022723"/>
    </source>
</evidence>
<dbReference type="Gene3D" id="1.20.120.910">
    <property type="entry name" value="DksA, coiled-coil domain"/>
    <property type="match status" value="1"/>
</dbReference>
<dbReference type="GO" id="GO:1900378">
    <property type="term" value="P:positive regulation of secondary metabolite biosynthetic process"/>
    <property type="evidence" value="ECO:0007669"/>
    <property type="project" value="TreeGrafter"/>
</dbReference>
<proteinExistence type="predicted"/>
<dbReference type="SUPFAM" id="SSF57716">
    <property type="entry name" value="Glucocorticoid receptor-like (DNA-binding domain)"/>
    <property type="match status" value="1"/>
</dbReference>
<dbReference type="Proteomes" id="UP000238137">
    <property type="component" value="Unassembled WGS sequence"/>
</dbReference>
<evidence type="ECO:0000256" key="2">
    <source>
        <dbReference type="ARBA" id="ARBA00022771"/>
    </source>
</evidence>
<dbReference type="EMBL" id="PXNQ02000002">
    <property type="protein sequence ID" value="RNF35539.1"/>
    <property type="molecule type" value="Genomic_DNA"/>
</dbReference>
<dbReference type="PROSITE" id="PS51128">
    <property type="entry name" value="ZF_DKSA_2"/>
    <property type="match status" value="1"/>
</dbReference>